<reference evidence="13 14" key="1">
    <citation type="submission" date="2018-09" db="EMBL/GenBank/DDBJ databases">
        <authorList>
            <person name="Zhu H."/>
        </authorList>
    </citation>
    <scope>NUCLEOTIDE SEQUENCE [LARGE SCALE GENOMIC DNA]</scope>
    <source>
        <strain evidence="13 14">K2R01-6</strain>
    </source>
</reference>
<dbReference type="InterPro" id="IPR039426">
    <property type="entry name" value="TonB-dep_rcpt-like"/>
</dbReference>
<dbReference type="Gene3D" id="2.170.130.10">
    <property type="entry name" value="TonB-dependent receptor, plug domain"/>
    <property type="match status" value="1"/>
</dbReference>
<dbReference type="PANTHER" id="PTHR47234">
    <property type="match status" value="1"/>
</dbReference>
<name>A0A418WKN8_9SPHN</name>
<evidence type="ECO:0000256" key="1">
    <source>
        <dbReference type="ARBA" id="ARBA00004571"/>
    </source>
</evidence>
<dbReference type="OrthoDB" id="7051241at2"/>
<dbReference type="AlphaFoldDB" id="A0A418WKN8"/>
<dbReference type="InterPro" id="IPR000531">
    <property type="entry name" value="Beta-barrel_TonB"/>
</dbReference>
<evidence type="ECO:0000313" key="13">
    <source>
        <dbReference type="EMBL" id="RJF90617.1"/>
    </source>
</evidence>
<feature type="chain" id="PRO_5019341739" evidence="10">
    <location>
        <begin position="31"/>
        <end position="1004"/>
    </location>
</feature>
<feature type="domain" description="TonB-dependent receptor-like beta-barrel" evidence="11">
    <location>
        <begin position="504"/>
        <end position="968"/>
    </location>
</feature>
<keyword evidence="5 9" id="KW-0798">TonB box</keyword>
<comment type="caution">
    <text evidence="13">The sequence shown here is derived from an EMBL/GenBank/DDBJ whole genome shotgun (WGS) entry which is preliminary data.</text>
</comment>
<evidence type="ECO:0000256" key="3">
    <source>
        <dbReference type="ARBA" id="ARBA00022452"/>
    </source>
</evidence>
<keyword evidence="14" id="KW-1185">Reference proteome</keyword>
<dbReference type="SUPFAM" id="SSF56935">
    <property type="entry name" value="Porins"/>
    <property type="match status" value="1"/>
</dbReference>
<dbReference type="InterPro" id="IPR012910">
    <property type="entry name" value="Plug_dom"/>
</dbReference>
<keyword evidence="10" id="KW-0732">Signal</keyword>
<proteinExistence type="inferred from homology"/>
<evidence type="ECO:0000256" key="9">
    <source>
        <dbReference type="RuleBase" id="RU003357"/>
    </source>
</evidence>
<dbReference type="InterPro" id="IPR037066">
    <property type="entry name" value="Plug_dom_sf"/>
</dbReference>
<keyword evidence="6 8" id="KW-0472">Membrane</keyword>
<dbReference type="Proteomes" id="UP000286100">
    <property type="component" value="Unassembled WGS sequence"/>
</dbReference>
<accession>A0A418WKN8</accession>
<evidence type="ECO:0000259" key="12">
    <source>
        <dbReference type="Pfam" id="PF07715"/>
    </source>
</evidence>
<sequence length="1004" mass="106419">MRDVTAMRRFLVTGTALATLCWAGTTMAHAQDGAPAETSATGADGSEIVVTGTRVVRDGFQAPTPLQVLTEADIENSSPTNNIADFVNQLPALAASIRPSNSRLNLSDGIAGINALNLRSLGTVRTLVLIDGRRSVGSTANGVVDVNTIPQSLVERVEVVTGGASAQYGSDAVAGVTNFILNKKFEGLKLSADTGITERGDGFNYSADIAAGFKFADGRGRLILAGELAHTDGIFEVDRDWNHTGFVRIQNPAWTANSTVPRYLFRTQVGAANSTPGGLITGSAGGVANRLCGTYFGQAGSINQYQYGSLTFPSPACSSTPSLTQGGDWRINDSGRRIGLNSEEDRYGLFGRLSFDVSDAFTLFAEASYNRQETLFNAGPNLMTGLSLSATGCGTAATAAAAPLTCNAFLYNTLGPARLTGLTSATLATTAVDLPGRGSNNERKVQRYLIGAEGGFDAFGKQARWDVYGQYGRAELHEQLTNIQQTTRRNNALAAVFAPAGNPNNLPVGSIQCLINVNASATDDDPACRPLNLLGIGVADPAAVDYVLGDPFRDQTLEQTVVGANLSLTPFATWAGDVSVAIGAEYRKEKISGFVPTEFQPIFNSTTGASTSVWSVGNYRPSKGSYDVKEAYLETVVPLGFGFEFNGAVRGTDYSTSGYVTTWKLGATWQPIDDIRLRVTRSRDIRAPNLNELFQAGTANTSTVTNPFFVPGQSNPGPGTGVYGASLSYLGTITGNLDLNPEKADSWNVGAVFAPRFLPGFSASIDYFDVKVKDAIDSLSADDIVNRCFEGLADFCAAITPDPANPARVLIARQPVNFSSLVIRGVDLEAAYRMPLAGGNLSLRGMATRYTDNIVTTGVPGFVPLNSVGTLGVGTGTQSITPKWIYRFTATYDIEDYSLTATARGVGDGRYDATGIECGTTCPISTNQFPTYEDNSIGGATYVDLNATFKFDAMGRGDAEFFVNVTNLFDADPILLPETGLAANSTYSDLLGRAYRVGVRMKLR</sequence>
<keyword evidence="4 8" id="KW-0812">Transmembrane</keyword>
<evidence type="ECO:0000256" key="10">
    <source>
        <dbReference type="SAM" id="SignalP"/>
    </source>
</evidence>
<dbReference type="Pfam" id="PF00593">
    <property type="entry name" value="TonB_dep_Rec_b-barrel"/>
    <property type="match status" value="1"/>
</dbReference>
<evidence type="ECO:0000256" key="5">
    <source>
        <dbReference type="ARBA" id="ARBA00023077"/>
    </source>
</evidence>
<comment type="similarity">
    <text evidence="8 9">Belongs to the TonB-dependent receptor family.</text>
</comment>
<comment type="subcellular location">
    <subcellularLocation>
        <location evidence="1 8">Cell outer membrane</location>
        <topology evidence="1 8">Multi-pass membrane protein</topology>
    </subcellularLocation>
</comment>
<evidence type="ECO:0000313" key="14">
    <source>
        <dbReference type="Proteomes" id="UP000286100"/>
    </source>
</evidence>
<organism evidence="13 14">
    <name type="scientific">Sphingomonas cavernae</name>
    <dbReference type="NCBI Taxonomy" id="2320861"/>
    <lineage>
        <taxon>Bacteria</taxon>
        <taxon>Pseudomonadati</taxon>
        <taxon>Pseudomonadota</taxon>
        <taxon>Alphaproteobacteria</taxon>
        <taxon>Sphingomonadales</taxon>
        <taxon>Sphingomonadaceae</taxon>
        <taxon>Sphingomonas</taxon>
    </lineage>
</organism>
<protein>
    <submittedName>
        <fullName evidence="13">TonB-dependent receptor</fullName>
    </submittedName>
</protein>
<evidence type="ECO:0000256" key="4">
    <source>
        <dbReference type="ARBA" id="ARBA00022692"/>
    </source>
</evidence>
<evidence type="ECO:0000256" key="2">
    <source>
        <dbReference type="ARBA" id="ARBA00022448"/>
    </source>
</evidence>
<gene>
    <name evidence="13" type="ORF">D3876_10360</name>
</gene>
<dbReference type="GO" id="GO:0009279">
    <property type="term" value="C:cell outer membrane"/>
    <property type="evidence" value="ECO:0007669"/>
    <property type="project" value="UniProtKB-SubCell"/>
</dbReference>
<evidence type="ECO:0000259" key="11">
    <source>
        <dbReference type="Pfam" id="PF00593"/>
    </source>
</evidence>
<dbReference type="RefSeq" id="WP_119761959.1">
    <property type="nucleotide sequence ID" value="NZ_QYUM01000003.1"/>
</dbReference>
<evidence type="ECO:0000256" key="8">
    <source>
        <dbReference type="PROSITE-ProRule" id="PRU01360"/>
    </source>
</evidence>
<dbReference type="PANTHER" id="PTHR47234:SF3">
    <property type="entry name" value="SECRETIN_TONB SHORT N-TERMINAL DOMAIN-CONTAINING PROTEIN"/>
    <property type="match status" value="1"/>
</dbReference>
<keyword evidence="2 8" id="KW-0813">Transport</keyword>
<dbReference type="Pfam" id="PF07715">
    <property type="entry name" value="Plug"/>
    <property type="match status" value="1"/>
</dbReference>
<dbReference type="PROSITE" id="PS52016">
    <property type="entry name" value="TONB_DEPENDENT_REC_3"/>
    <property type="match status" value="1"/>
</dbReference>
<dbReference type="EMBL" id="QYUM01000003">
    <property type="protein sequence ID" value="RJF90617.1"/>
    <property type="molecule type" value="Genomic_DNA"/>
</dbReference>
<keyword evidence="7 8" id="KW-0998">Cell outer membrane</keyword>
<keyword evidence="13" id="KW-0675">Receptor</keyword>
<feature type="signal peptide" evidence="10">
    <location>
        <begin position="1"/>
        <end position="30"/>
    </location>
</feature>
<feature type="domain" description="TonB-dependent receptor plug" evidence="12">
    <location>
        <begin position="61"/>
        <end position="176"/>
    </location>
</feature>
<keyword evidence="3 8" id="KW-1134">Transmembrane beta strand</keyword>
<evidence type="ECO:0000256" key="6">
    <source>
        <dbReference type="ARBA" id="ARBA00023136"/>
    </source>
</evidence>
<dbReference type="Gene3D" id="2.40.170.20">
    <property type="entry name" value="TonB-dependent receptor, beta-barrel domain"/>
    <property type="match status" value="1"/>
</dbReference>
<dbReference type="InterPro" id="IPR036942">
    <property type="entry name" value="Beta-barrel_TonB_sf"/>
</dbReference>
<evidence type="ECO:0000256" key="7">
    <source>
        <dbReference type="ARBA" id="ARBA00023237"/>
    </source>
</evidence>